<name>A0A240C541_9STAP</name>
<proteinExistence type="predicted"/>
<evidence type="ECO:0000313" key="2">
    <source>
        <dbReference type="EMBL" id="SNW03035.1"/>
    </source>
</evidence>
<reference evidence="2 3" key="2">
    <citation type="submission" date="2017-06" db="EMBL/GenBank/DDBJ databases">
        <authorList>
            <consortium name="Pathogen Informatics"/>
        </authorList>
    </citation>
    <scope>NUCLEOTIDE SEQUENCE [LARGE SCALE GENOMIC DNA]</scope>
    <source>
        <strain evidence="2 3">NCTC13833</strain>
    </source>
</reference>
<evidence type="ECO:0000313" key="4">
    <source>
        <dbReference type="Proteomes" id="UP000652995"/>
    </source>
</evidence>
<dbReference type="Proteomes" id="UP000243706">
    <property type="component" value="Chromosome 1"/>
</dbReference>
<protein>
    <submittedName>
        <fullName evidence="1 2">Hydrolase YdeN</fullName>
        <ecNumber evidence="2">3.-.-.-</ecNumber>
    </submittedName>
</protein>
<organism evidence="2 3">
    <name type="scientific">Staphylococcus muscae</name>
    <dbReference type="NCBI Taxonomy" id="1294"/>
    <lineage>
        <taxon>Bacteria</taxon>
        <taxon>Bacillati</taxon>
        <taxon>Bacillota</taxon>
        <taxon>Bacilli</taxon>
        <taxon>Bacillales</taxon>
        <taxon>Staphylococcaceae</taxon>
        <taxon>Staphylococcus</taxon>
    </lineage>
</organism>
<dbReference type="OrthoDB" id="9804993at2"/>
<dbReference type="RefSeq" id="WP_095117304.1">
    <property type="nucleotide sequence ID" value="NZ_BMCB01000012.1"/>
</dbReference>
<sequence>MTNVYIVHGYQANSRDHWFPWLKRTLEIEGHQVTVLDLPNTNRPNGSEWVSYMKEHITEVNNDTIFIAHSLGVITTLKFIQDLDVAQVGSLAMVSGFKGDLPKNDLLPDQEVLDSFFNWELDYELLHNKVLHMFGVAAKDDYVVPIEATQKLCEVLDCKLYELDTGGHFCKEDGYDAFLFLKNKILQKFD</sequence>
<dbReference type="PANTHER" id="PTHR15394:SF3">
    <property type="entry name" value="SERINE HYDROLASE RBBP9"/>
    <property type="match status" value="1"/>
</dbReference>
<dbReference type="AlphaFoldDB" id="A0A240C541"/>
<dbReference type="EC" id="3.-.-.-" evidence="2"/>
<accession>A0A240C541</accession>
<dbReference type="KEGG" id="smus:C7J88_03670"/>
<dbReference type="EMBL" id="BMCB01000012">
    <property type="protein sequence ID" value="GGA94470.1"/>
    <property type="molecule type" value="Genomic_DNA"/>
</dbReference>
<dbReference type="InterPro" id="IPR029058">
    <property type="entry name" value="AB_hydrolase_fold"/>
</dbReference>
<reference evidence="4" key="3">
    <citation type="journal article" date="2019" name="Int. J. Syst. Evol. Microbiol.">
        <title>The Global Catalogue of Microorganisms (GCM) 10K type strain sequencing project: providing services to taxonomists for standard genome sequencing and annotation.</title>
        <authorList>
            <consortium name="The Broad Institute Genomics Platform"/>
            <consortium name="The Broad Institute Genome Sequencing Center for Infectious Disease"/>
            <person name="Wu L."/>
            <person name="Ma J."/>
        </authorList>
    </citation>
    <scope>NUCLEOTIDE SEQUENCE [LARGE SCALE GENOMIC DNA]</scope>
    <source>
        <strain evidence="4">CCM 4175</strain>
    </source>
</reference>
<dbReference type="EMBL" id="LT906464">
    <property type="protein sequence ID" value="SNW03035.1"/>
    <property type="molecule type" value="Genomic_DNA"/>
</dbReference>
<dbReference type="GO" id="GO:0016787">
    <property type="term" value="F:hydrolase activity"/>
    <property type="evidence" value="ECO:0007669"/>
    <property type="project" value="UniProtKB-KW"/>
</dbReference>
<dbReference type="PANTHER" id="PTHR15394">
    <property type="entry name" value="SERINE HYDROLASE RBBP9"/>
    <property type="match status" value="1"/>
</dbReference>
<reference evidence="1" key="1">
    <citation type="journal article" date="2014" name="Int. J. Syst. Evol. Microbiol.">
        <title>Complete genome of a new Firmicutes species belonging to the dominant human colonic microbiota ('Ruminococcus bicirculans') reveals two chromosomes and a selective capacity to utilize plant glucans.</title>
        <authorList>
            <consortium name="NISC Comparative Sequencing Program"/>
            <person name="Wegmann U."/>
            <person name="Louis P."/>
            <person name="Goesmann A."/>
            <person name="Henrissat B."/>
            <person name="Duncan S.H."/>
            <person name="Flint H.J."/>
        </authorList>
    </citation>
    <scope>NUCLEOTIDE SEQUENCE</scope>
    <source>
        <strain evidence="1">CCM 4175</strain>
    </source>
</reference>
<dbReference type="Proteomes" id="UP000652995">
    <property type="component" value="Unassembled WGS sequence"/>
</dbReference>
<dbReference type="InterPro" id="IPR010662">
    <property type="entry name" value="RBBP9/YdeN"/>
</dbReference>
<dbReference type="SUPFAM" id="SSF53474">
    <property type="entry name" value="alpha/beta-Hydrolases"/>
    <property type="match status" value="1"/>
</dbReference>
<dbReference type="Pfam" id="PF06821">
    <property type="entry name" value="Ser_hydrolase"/>
    <property type="match status" value="1"/>
</dbReference>
<evidence type="ECO:0000313" key="3">
    <source>
        <dbReference type="Proteomes" id="UP000243706"/>
    </source>
</evidence>
<evidence type="ECO:0000313" key="1">
    <source>
        <dbReference type="EMBL" id="GGA94470.1"/>
    </source>
</evidence>
<keyword evidence="2" id="KW-0378">Hydrolase</keyword>
<reference evidence="1" key="4">
    <citation type="submission" date="2024-05" db="EMBL/GenBank/DDBJ databases">
        <authorList>
            <person name="Sun Q."/>
            <person name="Sedlacek I."/>
        </authorList>
    </citation>
    <scope>NUCLEOTIDE SEQUENCE</scope>
    <source>
        <strain evidence="1">CCM 4175</strain>
    </source>
</reference>
<dbReference type="Gene3D" id="3.40.50.1820">
    <property type="entry name" value="alpha/beta hydrolase"/>
    <property type="match status" value="1"/>
</dbReference>
<keyword evidence="4" id="KW-1185">Reference proteome</keyword>
<gene>
    <name evidence="2" type="primary">ydeN</name>
    <name evidence="1" type="ORF">GCM10007183_18340</name>
    <name evidence="2" type="ORF">SAMEA4412661_01394</name>
</gene>